<dbReference type="Proteomes" id="UP000470246">
    <property type="component" value="Unassembled WGS sequence"/>
</dbReference>
<dbReference type="AlphaFoldDB" id="A0A7K3VWN4"/>
<dbReference type="RefSeq" id="WP_163480247.1">
    <property type="nucleotide sequence ID" value="NZ_JAAGWF010000005.1"/>
</dbReference>
<evidence type="ECO:0000256" key="1">
    <source>
        <dbReference type="SAM" id="SignalP"/>
    </source>
</evidence>
<feature type="signal peptide" evidence="1">
    <location>
        <begin position="1"/>
        <end position="24"/>
    </location>
</feature>
<keyword evidence="1" id="KW-0732">Signal</keyword>
<gene>
    <name evidence="2" type="ORF">GCU56_04110</name>
</gene>
<evidence type="ECO:0008006" key="4">
    <source>
        <dbReference type="Google" id="ProtNLM"/>
    </source>
</evidence>
<evidence type="ECO:0000313" key="2">
    <source>
        <dbReference type="EMBL" id="NEK57056.1"/>
    </source>
</evidence>
<name>A0A7K3VWN4_9ACTN</name>
<comment type="caution">
    <text evidence="2">The sequence shown here is derived from an EMBL/GenBank/DDBJ whole genome shotgun (WGS) entry which is preliminary data.</text>
</comment>
<evidence type="ECO:0000313" key="3">
    <source>
        <dbReference type="Proteomes" id="UP000470246"/>
    </source>
</evidence>
<reference evidence="2 3" key="1">
    <citation type="submission" date="2020-02" db="EMBL/GenBank/DDBJ databases">
        <title>Geodermatophilus sabuli CPCC 205279 I12A-02694.</title>
        <authorList>
            <person name="Jiang Z."/>
        </authorList>
    </citation>
    <scope>NUCLEOTIDE SEQUENCE [LARGE SCALE GENOMIC DNA]</scope>
    <source>
        <strain evidence="2 3">I12A-02694</strain>
    </source>
</reference>
<accession>A0A7K3VWN4</accession>
<feature type="chain" id="PRO_5029837153" description="DUF3224 domain-containing protein" evidence="1">
    <location>
        <begin position="25"/>
        <end position="162"/>
    </location>
</feature>
<protein>
    <recommendedName>
        <fullName evidence="4">DUF3224 domain-containing protein</fullName>
    </recommendedName>
</protein>
<sequence length="162" mass="15408">MRTSLLALVLCAALVGIGASPAAAATRVPASGDFTVAVTGPPVVRPLPGDRCLGTAPVQLSFAAGGTLTGQAPGTIRIAVDAPCTVAFTAPPGTYGDVFAFTGTFTGTVDGAPTSATLVYTGVTRPGGSVGGLMALSGDTHGLLGGTATAGVGGTYSGALAA</sequence>
<organism evidence="2 3">
    <name type="scientific">Geodermatophilus sabuli</name>
    <dbReference type="NCBI Taxonomy" id="1564158"/>
    <lineage>
        <taxon>Bacteria</taxon>
        <taxon>Bacillati</taxon>
        <taxon>Actinomycetota</taxon>
        <taxon>Actinomycetes</taxon>
        <taxon>Geodermatophilales</taxon>
        <taxon>Geodermatophilaceae</taxon>
        <taxon>Geodermatophilus</taxon>
    </lineage>
</organism>
<keyword evidence="3" id="KW-1185">Reference proteome</keyword>
<proteinExistence type="predicted"/>
<dbReference type="EMBL" id="JAAGWF010000005">
    <property type="protein sequence ID" value="NEK57056.1"/>
    <property type="molecule type" value="Genomic_DNA"/>
</dbReference>